<gene>
    <name evidence="2" type="ORF">LAZ67_3005456</name>
</gene>
<protein>
    <submittedName>
        <fullName evidence="2">Uncharacterized protein</fullName>
    </submittedName>
</protein>
<evidence type="ECO:0000256" key="1">
    <source>
        <dbReference type="SAM" id="MobiDB-lite"/>
    </source>
</evidence>
<dbReference type="EMBL" id="CP092865">
    <property type="protein sequence ID" value="UYV65787.1"/>
    <property type="molecule type" value="Genomic_DNA"/>
</dbReference>
<evidence type="ECO:0000313" key="2">
    <source>
        <dbReference type="EMBL" id="UYV65787.1"/>
    </source>
</evidence>
<sequence>MKKFCAIWVPRLLTIDQKRMRQTFPNNVPLHTRVQTAGKAVVRVNGSKKGKDCCISRESGEVSECCGALIFLRLGLGTAAEVHGQHGEGSNARKNPIDPPGRSGAIDLVDGSSAQHPQGQT</sequence>
<feature type="compositionally biased region" description="Polar residues" evidence="1">
    <location>
        <begin position="112"/>
        <end position="121"/>
    </location>
</feature>
<organism evidence="2 3">
    <name type="scientific">Cordylochernes scorpioides</name>
    <dbReference type="NCBI Taxonomy" id="51811"/>
    <lineage>
        <taxon>Eukaryota</taxon>
        <taxon>Metazoa</taxon>
        <taxon>Ecdysozoa</taxon>
        <taxon>Arthropoda</taxon>
        <taxon>Chelicerata</taxon>
        <taxon>Arachnida</taxon>
        <taxon>Pseudoscorpiones</taxon>
        <taxon>Cheliferoidea</taxon>
        <taxon>Chernetidae</taxon>
        <taxon>Cordylochernes</taxon>
    </lineage>
</organism>
<evidence type="ECO:0000313" key="3">
    <source>
        <dbReference type="Proteomes" id="UP001235939"/>
    </source>
</evidence>
<accession>A0ABY6KAD5</accession>
<proteinExistence type="predicted"/>
<name>A0ABY6KAD5_9ARAC</name>
<keyword evidence="3" id="KW-1185">Reference proteome</keyword>
<feature type="region of interest" description="Disordered" evidence="1">
    <location>
        <begin position="82"/>
        <end position="121"/>
    </location>
</feature>
<reference evidence="2 3" key="1">
    <citation type="submission" date="2022-01" db="EMBL/GenBank/DDBJ databases">
        <title>A chromosomal length assembly of Cordylochernes scorpioides.</title>
        <authorList>
            <person name="Zeh D."/>
            <person name="Zeh J."/>
        </authorList>
    </citation>
    <scope>NUCLEOTIDE SEQUENCE [LARGE SCALE GENOMIC DNA]</scope>
    <source>
        <strain evidence="2">IN4F17</strain>
        <tissue evidence="2">Whole Body</tissue>
    </source>
</reference>
<dbReference type="Proteomes" id="UP001235939">
    <property type="component" value="Chromosome 03"/>
</dbReference>